<keyword evidence="4 6" id="KW-1133">Transmembrane helix</keyword>
<evidence type="ECO:0000256" key="4">
    <source>
        <dbReference type="ARBA" id="ARBA00022989"/>
    </source>
</evidence>
<feature type="transmembrane region" description="Helical" evidence="6">
    <location>
        <begin position="230"/>
        <end position="256"/>
    </location>
</feature>
<keyword evidence="2" id="KW-1003">Cell membrane</keyword>
<proteinExistence type="predicted"/>
<feature type="transmembrane region" description="Helical" evidence="6">
    <location>
        <begin position="199"/>
        <end position="223"/>
    </location>
</feature>
<dbReference type="OrthoDB" id="9808671at2"/>
<reference evidence="7 8" key="1">
    <citation type="submission" date="2017-05" db="EMBL/GenBank/DDBJ databases">
        <title>Thiocyanate degradation by Thiohalobacter thiocyanaticus FOKN1.</title>
        <authorList>
            <person name="Oshiki M."/>
            <person name="Fukushima T."/>
            <person name="Kawano S."/>
            <person name="Nakagawa J."/>
        </authorList>
    </citation>
    <scope>NUCLEOTIDE SEQUENCE [LARGE SCALE GENOMIC DNA]</scope>
    <source>
        <strain evidence="7 8">FOKN1</strain>
    </source>
</reference>
<protein>
    <submittedName>
        <fullName evidence="7">Ribonuclease BN</fullName>
    </submittedName>
</protein>
<dbReference type="AlphaFoldDB" id="A0A1Z4VU40"/>
<dbReference type="PANTHER" id="PTHR30213">
    <property type="entry name" value="INNER MEMBRANE PROTEIN YHJD"/>
    <property type="match status" value="1"/>
</dbReference>
<dbReference type="InterPro" id="IPR036390">
    <property type="entry name" value="WH_DNA-bd_sf"/>
</dbReference>
<evidence type="ECO:0000313" key="8">
    <source>
        <dbReference type="Proteomes" id="UP000218765"/>
    </source>
</evidence>
<evidence type="ECO:0000256" key="3">
    <source>
        <dbReference type="ARBA" id="ARBA00022692"/>
    </source>
</evidence>
<sequence>MYQLNEVITRLNGLVWEDDLRSLSPLRRILIRSLRLLYVMVRDFLSGDLTLRAMSLVYTTLLSLVPLLAVSFSVLKGFGVHKQIEPLLYGFLEPLGPKGSEVAAQIMTFVDNVKGGVLGGIGLLLLVYTVLSLLKKIEGSFNFVWRVEQLRPFAQRFSNYLSVILIGPLLIISALGMTASVMNTGLMQQLMAIEPFGTLIVLATKLVPYVLIWVAFTFIYIFIPNVRVRFGAAAIAALLAGFLWQTTGWVFASFIASSTKYAAIYSSFAILVMLLIWLYINWLVLLLGAQLAFYIQNPQYLTRHRVRLLLSNRLKERLALTVMYLAGENHFHNRPPWTLTQLCDHLNLPAEPLNQLLEVLLERGFLVATASEIVGYVPARDIETIRLDELLNRVREAGESHFVRPGQVPALQAVDGLMEELQGAQAAHLDGMTLRDLVVQRQPAR</sequence>
<evidence type="ECO:0000313" key="7">
    <source>
        <dbReference type="EMBL" id="BAZ95146.1"/>
    </source>
</evidence>
<name>A0A1Z4VU40_9GAMM</name>
<dbReference type="Proteomes" id="UP000218765">
    <property type="component" value="Chromosome"/>
</dbReference>
<dbReference type="Gene3D" id="1.10.10.10">
    <property type="entry name" value="Winged helix-like DNA-binding domain superfamily/Winged helix DNA-binding domain"/>
    <property type="match status" value="1"/>
</dbReference>
<accession>A0A1Z4VU40</accession>
<dbReference type="PANTHER" id="PTHR30213:SF0">
    <property type="entry name" value="UPF0761 MEMBRANE PROTEIN YIHY"/>
    <property type="match status" value="1"/>
</dbReference>
<dbReference type="InterPro" id="IPR036388">
    <property type="entry name" value="WH-like_DNA-bd_sf"/>
</dbReference>
<feature type="transmembrane region" description="Helical" evidence="6">
    <location>
        <begin position="117"/>
        <end position="137"/>
    </location>
</feature>
<keyword evidence="8" id="KW-1185">Reference proteome</keyword>
<organism evidence="7 8">
    <name type="scientific">Thiohalobacter thiocyanaticus</name>
    <dbReference type="NCBI Taxonomy" id="585455"/>
    <lineage>
        <taxon>Bacteria</taxon>
        <taxon>Pseudomonadati</taxon>
        <taxon>Pseudomonadota</taxon>
        <taxon>Gammaproteobacteria</taxon>
        <taxon>Thiohalobacterales</taxon>
        <taxon>Thiohalobacteraceae</taxon>
        <taxon>Thiohalobacter</taxon>
    </lineage>
</organism>
<gene>
    <name evidence="7" type="ORF">FOKN1_2786</name>
</gene>
<dbReference type="SUPFAM" id="SSF46785">
    <property type="entry name" value="Winged helix' DNA-binding domain"/>
    <property type="match status" value="1"/>
</dbReference>
<evidence type="ECO:0000256" key="6">
    <source>
        <dbReference type="SAM" id="Phobius"/>
    </source>
</evidence>
<feature type="transmembrane region" description="Helical" evidence="6">
    <location>
        <begin position="157"/>
        <end position="179"/>
    </location>
</feature>
<dbReference type="NCBIfam" id="TIGR00765">
    <property type="entry name" value="yihY_not_rbn"/>
    <property type="match status" value="1"/>
</dbReference>
<dbReference type="InterPro" id="IPR017039">
    <property type="entry name" value="Virul_fac_BrkB"/>
</dbReference>
<feature type="transmembrane region" description="Helical" evidence="6">
    <location>
        <begin position="262"/>
        <end position="295"/>
    </location>
</feature>
<evidence type="ECO:0000256" key="1">
    <source>
        <dbReference type="ARBA" id="ARBA00004651"/>
    </source>
</evidence>
<evidence type="ECO:0000256" key="5">
    <source>
        <dbReference type="ARBA" id="ARBA00023136"/>
    </source>
</evidence>
<dbReference type="Pfam" id="PF03631">
    <property type="entry name" value="Virul_fac_BrkB"/>
    <property type="match status" value="1"/>
</dbReference>
<keyword evidence="3 6" id="KW-0812">Transmembrane</keyword>
<dbReference type="GO" id="GO:0005886">
    <property type="term" value="C:plasma membrane"/>
    <property type="evidence" value="ECO:0007669"/>
    <property type="project" value="UniProtKB-SubCell"/>
</dbReference>
<dbReference type="RefSeq" id="WP_096367160.1">
    <property type="nucleotide sequence ID" value="NZ_AP018052.1"/>
</dbReference>
<comment type="subcellular location">
    <subcellularLocation>
        <location evidence="1">Cell membrane</location>
        <topology evidence="1">Multi-pass membrane protein</topology>
    </subcellularLocation>
</comment>
<dbReference type="KEGG" id="ttc:FOKN1_2786"/>
<dbReference type="EMBL" id="AP018052">
    <property type="protein sequence ID" value="BAZ95146.1"/>
    <property type="molecule type" value="Genomic_DNA"/>
</dbReference>
<evidence type="ECO:0000256" key="2">
    <source>
        <dbReference type="ARBA" id="ARBA00022475"/>
    </source>
</evidence>
<feature type="transmembrane region" description="Helical" evidence="6">
    <location>
        <begin position="56"/>
        <end position="75"/>
    </location>
</feature>
<keyword evidence="5 6" id="KW-0472">Membrane</keyword>